<dbReference type="Proteomes" id="UP000828390">
    <property type="component" value="Unassembled WGS sequence"/>
</dbReference>
<gene>
    <name evidence="1" type="ORF">DPMN_011537</name>
</gene>
<proteinExistence type="predicted"/>
<keyword evidence="2" id="KW-1185">Reference proteome</keyword>
<dbReference type="AlphaFoldDB" id="A0A9D4S1Y1"/>
<dbReference type="PANTHER" id="PTHR36960:SF1">
    <property type="entry name" value="SI:DKEY-32E6.3"/>
    <property type="match status" value="1"/>
</dbReference>
<reference evidence="1" key="2">
    <citation type="submission" date="2020-11" db="EMBL/GenBank/DDBJ databases">
        <authorList>
            <person name="McCartney M.A."/>
            <person name="Auch B."/>
            <person name="Kono T."/>
            <person name="Mallez S."/>
            <person name="Becker A."/>
            <person name="Gohl D.M."/>
            <person name="Silverstein K.A.T."/>
            <person name="Koren S."/>
            <person name="Bechman K.B."/>
            <person name="Herman A."/>
            <person name="Abrahante J.E."/>
            <person name="Garbe J."/>
        </authorList>
    </citation>
    <scope>NUCLEOTIDE SEQUENCE</scope>
    <source>
        <strain evidence="1">Duluth1</strain>
        <tissue evidence="1">Whole animal</tissue>
    </source>
</reference>
<dbReference type="PANTHER" id="PTHR36960">
    <property type="entry name" value="SI:DKEY-32E6.3"/>
    <property type="match status" value="1"/>
</dbReference>
<comment type="caution">
    <text evidence="1">The sequence shown here is derived from an EMBL/GenBank/DDBJ whole genome shotgun (WGS) entry which is preliminary data.</text>
</comment>
<accession>A0A9D4S1Y1</accession>
<dbReference type="OrthoDB" id="417678at2759"/>
<protein>
    <submittedName>
        <fullName evidence="1">Uncharacterized protein</fullName>
    </submittedName>
</protein>
<reference evidence="1" key="1">
    <citation type="journal article" date="2019" name="bioRxiv">
        <title>The Genome of the Zebra Mussel, Dreissena polymorpha: A Resource for Invasive Species Research.</title>
        <authorList>
            <person name="McCartney M.A."/>
            <person name="Auch B."/>
            <person name="Kono T."/>
            <person name="Mallez S."/>
            <person name="Zhang Y."/>
            <person name="Obille A."/>
            <person name="Becker A."/>
            <person name="Abrahante J.E."/>
            <person name="Garbe J."/>
            <person name="Badalamenti J.P."/>
            <person name="Herman A."/>
            <person name="Mangelson H."/>
            <person name="Liachko I."/>
            <person name="Sullivan S."/>
            <person name="Sone E.D."/>
            <person name="Koren S."/>
            <person name="Silverstein K.A.T."/>
            <person name="Beckman K.B."/>
            <person name="Gohl D.M."/>
        </authorList>
    </citation>
    <scope>NUCLEOTIDE SEQUENCE</scope>
    <source>
        <strain evidence="1">Duluth1</strain>
        <tissue evidence="1">Whole animal</tissue>
    </source>
</reference>
<evidence type="ECO:0000313" key="1">
    <source>
        <dbReference type="EMBL" id="KAH3887520.1"/>
    </source>
</evidence>
<evidence type="ECO:0000313" key="2">
    <source>
        <dbReference type="Proteomes" id="UP000828390"/>
    </source>
</evidence>
<sequence>MYLPGDVDVTTMKKHLCKVFHGKEINSIAATARKKLVLHFDLNKTIVPVDSATGETVEAALNVYLSGLAQGKDRQGEWHSKHELSTAPVEQDDVSYYKFEEKRLLPQITRDRSAFRYHLMSFTDKPQGSKFKPHLKELLNSLTWTLPYEEKAHKDLTVPGSTSYRYHFILPAFYKLLESLVTENRNFCVVFRTYGSDAKSVLSSIRQAVSGDFPFGRKLLPLLDDIDETVYFVSRQNDIEDVFTIDRCSSDCSDINDMTSKTDEEIYSWISNMVGIHAIRDNCNDWLRHDFDSRRGKPFWIDKTDEFHHHVFFDDNIRPGSVDSIANIRVRDNFVSAFRNIDRKEEHAYLNKNLVPVVFTDAIMDDEYFVKQLRLCEDNFSKDVYTY</sequence>
<name>A0A9D4S1Y1_DREPO</name>
<dbReference type="EMBL" id="JAIWYP010000001">
    <property type="protein sequence ID" value="KAH3887520.1"/>
    <property type="molecule type" value="Genomic_DNA"/>
</dbReference>
<organism evidence="1 2">
    <name type="scientific">Dreissena polymorpha</name>
    <name type="common">Zebra mussel</name>
    <name type="synonym">Mytilus polymorpha</name>
    <dbReference type="NCBI Taxonomy" id="45954"/>
    <lineage>
        <taxon>Eukaryota</taxon>
        <taxon>Metazoa</taxon>
        <taxon>Spiralia</taxon>
        <taxon>Lophotrochozoa</taxon>
        <taxon>Mollusca</taxon>
        <taxon>Bivalvia</taxon>
        <taxon>Autobranchia</taxon>
        <taxon>Heteroconchia</taxon>
        <taxon>Euheterodonta</taxon>
        <taxon>Imparidentia</taxon>
        <taxon>Neoheterodontei</taxon>
        <taxon>Myida</taxon>
        <taxon>Dreissenoidea</taxon>
        <taxon>Dreissenidae</taxon>
        <taxon>Dreissena</taxon>
    </lineage>
</organism>